<sequence>MKVILVLFLPFLLFSSDIKQEIANSLKIVSYQSELNIGILYTIASIESNFNPYIISFVTSDIDLLKKLENGFKDTKYNFKYSKYGKKQYLANISSVSEKAMIKIADFFWDMDFNIDFGIMQISKQNLTKSETKYIFNPLYNISKSSSILTSCNEKYKDLKNVIECYNKGFVKKNKYNYYAKFQHNYNKFFGVKK</sequence>
<evidence type="ECO:0000259" key="1">
    <source>
        <dbReference type="Pfam" id="PF01464"/>
    </source>
</evidence>
<gene>
    <name evidence="2" type="ORF">CCORG_a0021</name>
    <name evidence="3" type="ORF">IMC76_00130</name>
</gene>
<name>A0A6M8N8B5_9BACT</name>
<geneLocation type="plasmid" evidence="2">
    <name>pCCORG</name>
</geneLocation>
<proteinExistence type="predicted"/>
<reference evidence="2" key="1">
    <citation type="submission" date="2020-05" db="EMBL/GenBank/DDBJ databases">
        <title>Complete genome sequencing of Campylobacter and Arcobacter type strains.</title>
        <authorList>
            <person name="Miller W.G."/>
            <person name="Yee E."/>
        </authorList>
    </citation>
    <scope>NUCLEOTIDE SEQUENCE [LARGE SCALE GENOMIC DNA]</scope>
    <source>
        <strain evidence="2">LMG 27932</strain>
        <plasmid evidence="2">pCCORG</plasmid>
    </source>
</reference>
<dbReference type="KEGG" id="ccor:CCORG_a0021"/>
<dbReference type="Proteomes" id="UP000594749">
    <property type="component" value="Plasmid pLMG-27932-1"/>
</dbReference>
<dbReference type="EMBL" id="CP053843">
    <property type="protein sequence ID" value="QKF65557.1"/>
    <property type="molecule type" value="Genomic_DNA"/>
</dbReference>
<dbReference type="RefSeq" id="WP_025803659.1">
    <property type="nucleotide sequence ID" value="NZ_CP053843.1"/>
</dbReference>
<dbReference type="OrthoDB" id="5360462at2"/>
<dbReference type="Gene3D" id="1.10.530.10">
    <property type="match status" value="1"/>
</dbReference>
<reference evidence="3 4" key="2">
    <citation type="submission" date="2020-10" db="EMBL/GenBank/DDBJ databases">
        <title>Campylobacter and Helicobacter PacBio genomes.</title>
        <authorList>
            <person name="Lane C."/>
        </authorList>
    </citation>
    <scope>NUCLEOTIDE SEQUENCE [LARGE SCALE GENOMIC DNA]</scope>
    <source>
        <strain evidence="3 4">2016D-0077</strain>
        <plasmid evidence="3 4">pLMG-27932-1</plasmid>
    </source>
</reference>
<evidence type="ECO:0000313" key="2">
    <source>
        <dbReference type="EMBL" id="QKF65557.1"/>
    </source>
</evidence>
<dbReference type="InterPro" id="IPR008258">
    <property type="entry name" value="Transglycosylase_SLT_dom_1"/>
</dbReference>
<protein>
    <submittedName>
        <fullName evidence="3">Transglycosylase SLT domain-containing protein</fullName>
    </submittedName>
    <submittedName>
        <fullName evidence="2">VirB1 family protein</fullName>
    </submittedName>
</protein>
<keyword evidence="2" id="KW-0614">Plasmid</keyword>
<dbReference type="InterPro" id="IPR023346">
    <property type="entry name" value="Lysozyme-like_dom_sf"/>
</dbReference>
<geneLocation type="plasmid" evidence="3 4">
    <name>pLMG-27932-1</name>
</geneLocation>
<accession>A0A6M8N8B5</accession>
<dbReference type="AlphaFoldDB" id="A0A6M8N8B5"/>
<evidence type="ECO:0000313" key="4">
    <source>
        <dbReference type="Proteomes" id="UP000594749"/>
    </source>
</evidence>
<evidence type="ECO:0000313" key="3">
    <source>
        <dbReference type="EMBL" id="QOQ86535.1"/>
    </source>
</evidence>
<dbReference type="EMBL" id="CP063077">
    <property type="protein sequence ID" value="QOQ86535.1"/>
    <property type="molecule type" value="Genomic_DNA"/>
</dbReference>
<dbReference type="SUPFAM" id="SSF53955">
    <property type="entry name" value="Lysozyme-like"/>
    <property type="match status" value="1"/>
</dbReference>
<keyword evidence="4" id="KW-1185">Reference proteome</keyword>
<feature type="domain" description="Transglycosylase SLT" evidence="1">
    <location>
        <begin position="32"/>
        <end position="186"/>
    </location>
</feature>
<organism evidence="2">
    <name type="scientific">Campylobacter corcagiensis</name>
    <dbReference type="NCBI Taxonomy" id="1448857"/>
    <lineage>
        <taxon>Bacteria</taxon>
        <taxon>Pseudomonadati</taxon>
        <taxon>Campylobacterota</taxon>
        <taxon>Epsilonproteobacteria</taxon>
        <taxon>Campylobacterales</taxon>
        <taxon>Campylobacteraceae</taxon>
        <taxon>Campylobacter</taxon>
    </lineage>
</organism>
<dbReference type="Pfam" id="PF01464">
    <property type="entry name" value="SLT"/>
    <property type="match status" value="1"/>
</dbReference>